<dbReference type="GO" id="GO:0005737">
    <property type="term" value="C:cytoplasm"/>
    <property type="evidence" value="ECO:0007669"/>
    <property type="project" value="UniProtKB-SubCell"/>
</dbReference>
<dbReference type="CDD" id="cd22714">
    <property type="entry name" value="FHA_TIFA"/>
    <property type="match status" value="1"/>
</dbReference>
<name>A0A8D0HEL1_SPHPU</name>
<dbReference type="PANTHER" id="PTHR31266">
    <property type="entry name" value="TRAF-INTERACTING PROTEIN WITH FHA DOMAIN-CONTAINING PROTEIN A FAMILY MEMBER"/>
    <property type="match status" value="1"/>
</dbReference>
<dbReference type="SUPFAM" id="SSF49879">
    <property type="entry name" value="SMAD/FHA domain"/>
    <property type="match status" value="1"/>
</dbReference>
<feature type="domain" description="FHA" evidence="8">
    <location>
        <begin position="99"/>
        <end position="172"/>
    </location>
</feature>
<dbReference type="PANTHER" id="PTHR31266:SF2">
    <property type="entry name" value="TRAF-INTERACTING PROTEIN WITH FHA DOMAIN-CONTAINING PROTEIN A"/>
    <property type="match status" value="1"/>
</dbReference>
<evidence type="ECO:0000256" key="5">
    <source>
        <dbReference type="ARBA" id="ARBA00038199"/>
    </source>
</evidence>
<feature type="compositionally biased region" description="Gly residues" evidence="7">
    <location>
        <begin position="1"/>
        <end position="15"/>
    </location>
</feature>
<dbReference type="GO" id="GO:0043123">
    <property type="term" value="P:positive regulation of canonical NF-kappaB signal transduction"/>
    <property type="evidence" value="ECO:0007669"/>
    <property type="project" value="Ensembl"/>
</dbReference>
<reference evidence="9" key="1">
    <citation type="submission" date="2025-08" db="UniProtKB">
        <authorList>
            <consortium name="Ensembl"/>
        </authorList>
    </citation>
    <scope>IDENTIFICATION</scope>
</reference>
<feature type="region of interest" description="Disordered" evidence="7">
    <location>
        <begin position="1"/>
        <end position="45"/>
    </location>
</feature>
<dbReference type="OMA" id="TITCLQM"/>
<comment type="similarity">
    <text evidence="5">Belongs to the TIFA family.</text>
</comment>
<keyword evidence="2" id="KW-0963">Cytoplasm</keyword>
<dbReference type="GO" id="GO:0002753">
    <property type="term" value="P:cytoplasmic pattern recognition receptor signaling pathway"/>
    <property type="evidence" value="ECO:0007669"/>
    <property type="project" value="Ensembl"/>
</dbReference>
<keyword evidence="4" id="KW-0391">Immunity</keyword>
<dbReference type="GO" id="GO:0045087">
    <property type="term" value="P:innate immune response"/>
    <property type="evidence" value="ECO:0007669"/>
    <property type="project" value="UniProtKB-KW"/>
</dbReference>
<proteinExistence type="inferred from homology"/>
<dbReference type="InterPro" id="IPR000253">
    <property type="entry name" value="FHA_dom"/>
</dbReference>
<evidence type="ECO:0000313" key="10">
    <source>
        <dbReference type="Proteomes" id="UP000694392"/>
    </source>
</evidence>
<keyword evidence="10" id="KW-1185">Reference proteome</keyword>
<evidence type="ECO:0000256" key="2">
    <source>
        <dbReference type="ARBA" id="ARBA00022490"/>
    </source>
</evidence>
<dbReference type="InterPro" id="IPR008984">
    <property type="entry name" value="SMAD_FHA_dom_sf"/>
</dbReference>
<keyword evidence="3" id="KW-0399">Innate immunity</keyword>
<dbReference type="GeneTree" id="ENSGT00940000154589"/>
<comment type="subcellular location">
    <subcellularLocation>
        <location evidence="1">Cytoplasm</location>
    </subcellularLocation>
</comment>
<protein>
    <recommendedName>
        <fullName evidence="6">TRAF-interacting protein with FHA domain-containing protein A</fullName>
    </recommendedName>
</protein>
<dbReference type="Pfam" id="PF00498">
    <property type="entry name" value="FHA"/>
    <property type="match status" value="1"/>
</dbReference>
<reference evidence="9" key="2">
    <citation type="submission" date="2025-09" db="UniProtKB">
        <authorList>
            <consortium name="Ensembl"/>
        </authorList>
    </citation>
    <scope>IDENTIFICATION</scope>
</reference>
<accession>A0A8D0HEL1</accession>
<sequence>SWGSTGGVGGSGQRGQGACAEYAQEEGASEERRGEAARGQSDGLGLSTNITMSSFEEADTEETITCLQMMMYHPCQAEKQVFRGLKFYKRERFRVDELVKFGRDVSICHYNLMDSKVSRIQFTLHFFQHFTNLELCFEIKNMSKKTKLIVDNVELGYLNKMELPCKCIIRFGDYQILMMKERGQSVDNFETFFELSQVSLLQETHVSSLVPIPEYGIPGPFPAFSIAPTPHCLAA</sequence>
<evidence type="ECO:0000256" key="3">
    <source>
        <dbReference type="ARBA" id="ARBA00022588"/>
    </source>
</evidence>
<dbReference type="Proteomes" id="UP000694392">
    <property type="component" value="Unplaced"/>
</dbReference>
<dbReference type="Ensembl" id="ENSSPUT00000024079.1">
    <property type="protein sequence ID" value="ENSSPUP00000022582.1"/>
    <property type="gene ID" value="ENSSPUG00000017335.1"/>
</dbReference>
<dbReference type="AlphaFoldDB" id="A0A8D0HEL1"/>
<gene>
    <name evidence="9" type="primary">TIFA</name>
</gene>
<organism evidence="9 10">
    <name type="scientific">Sphenodon punctatus</name>
    <name type="common">Tuatara</name>
    <name type="synonym">Hatteria punctata</name>
    <dbReference type="NCBI Taxonomy" id="8508"/>
    <lineage>
        <taxon>Eukaryota</taxon>
        <taxon>Metazoa</taxon>
        <taxon>Chordata</taxon>
        <taxon>Craniata</taxon>
        <taxon>Vertebrata</taxon>
        <taxon>Euteleostomi</taxon>
        <taxon>Lepidosauria</taxon>
        <taxon>Sphenodontia</taxon>
        <taxon>Sphenodontidae</taxon>
        <taxon>Sphenodon</taxon>
    </lineage>
</organism>
<dbReference type="GO" id="GO:0033209">
    <property type="term" value="P:tumor necrosis factor-mediated signaling pathway"/>
    <property type="evidence" value="ECO:0007669"/>
    <property type="project" value="Ensembl"/>
</dbReference>
<dbReference type="InterPro" id="IPR033621">
    <property type="entry name" value="TIFA"/>
</dbReference>
<dbReference type="GO" id="GO:0051260">
    <property type="term" value="P:protein homooligomerization"/>
    <property type="evidence" value="ECO:0007669"/>
    <property type="project" value="Ensembl"/>
</dbReference>
<evidence type="ECO:0000256" key="4">
    <source>
        <dbReference type="ARBA" id="ARBA00022859"/>
    </source>
</evidence>
<evidence type="ECO:0000256" key="7">
    <source>
        <dbReference type="SAM" id="MobiDB-lite"/>
    </source>
</evidence>
<evidence type="ECO:0000256" key="1">
    <source>
        <dbReference type="ARBA" id="ARBA00004496"/>
    </source>
</evidence>
<evidence type="ECO:0000256" key="6">
    <source>
        <dbReference type="ARBA" id="ARBA00040160"/>
    </source>
</evidence>
<evidence type="ECO:0000313" key="9">
    <source>
        <dbReference type="Ensembl" id="ENSSPUP00000022582.1"/>
    </source>
</evidence>
<evidence type="ECO:0000259" key="8">
    <source>
        <dbReference type="Pfam" id="PF00498"/>
    </source>
</evidence>